<dbReference type="SMART" id="SM00364">
    <property type="entry name" value="LRR_BAC"/>
    <property type="match status" value="9"/>
</dbReference>
<evidence type="ECO:0000313" key="5">
    <source>
        <dbReference type="RefSeq" id="XP_032804072.1"/>
    </source>
</evidence>
<dbReference type="InterPro" id="IPR032675">
    <property type="entry name" value="LRR_dom_sf"/>
</dbReference>
<dbReference type="SMART" id="SM00365">
    <property type="entry name" value="LRR_SD22"/>
    <property type="match status" value="13"/>
</dbReference>
<dbReference type="InterPro" id="IPR003591">
    <property type="entry name" value="Leu-rich_rpt_typical-subtyp"/>
</dbReference>
<dbReference type="PANTHER" id="PTHR46652:SF3">
    <property type="entry name" value="LEUCINE-RICH REPEAT-CONTAINING PROTEIN 9"/>
    <property type="match status" value="1"/>
</dbReference>
<reference evidence="5 6" key="1">
    <citation type="submission" date="2025-04" db="UniProtKB">
        <authorList>
            <consortium name="RefSeq"/>
        </authorList>
    </citation>
    <scope>IDENTIFICATION</scope>
    <source>
        <tissue evidence="5 6">Sperm</tissue>
    </source>
</reference>
<dbReference type="SUPFAM" id="SSF52058">
    <property type="entry name" value="L domain-like"/>
    <property type="match status" value="2"/>
</dbReference>
<dbReference type="PANTHER" id="PTHR46652">
    <property type="entry name" value="LEUCINE-RICH REPEAT AND IQ DOMAIN-CONTAINING PROTEIN 1-RELATED"/>
    <property type="match status" value="1"/>
</dbReference>
<dbReference type="InterPro" id="IPR025875">
    <property type="entry name" value="Leu-rich_rpt_4"/>
</dbReference>
<feature type="region of interest" description="Disordered" evidence="3">
    <location>
        <begin position="1552"/>
        <end position="1588"/>
    </location>
</feature>
<gene>
    <name evidence="5 6" type="primary">LRRC9</name>
</gene>
<dbReference type="InterPro" id="IPR050836">
    <property type="entry name" value="SDS22/Internalin_LRR"/>
</dbReference>
<evidence type="ECO:0000256" key="3">
    <source>
        <dbReference type="SAM" id="MobiDB-lite"/>
    </source>
</evidence>
<dbReference type="Proteomes" id="UP001318040">
    <property type="component" value="Chromosome 6"/>
</dbReference>
<dbReference type="Pfam" id="PF13855">
    <property type="entry name" value="LRR_8"/>
    <property type="match status" value="2"/>
</dbReference>
<feature type="compositionally biased region" description="Basic and acidic residues" evidence="3">
    <location>
        <begin position="324"/>
        <end position="338"/>
    </location>
</feature>
<dbReference type="Pfam" id="PF12799">
    <property type="entry name" value="LRR_4"/>
    <property type="match status" value="1"/>
</dbReference>
<dbReference type="KEGG" id="pmrn:116939594"/>
<dbReference type="Gene3D" id="3.80.10.10">
    <property type="entry name" value="Ribonuclease Inhibitor"/>
    <property type="match status" value="7"/>
</dbReference>
<evidence type="ECO:0000256" key="1">
    <source>
        <dbReference type="ARBA" id="ARBA00022614"/>
    </source>
</evidence>
<accession>A0AAJ7SR32</accession>
<proteinExistence type="predicted"/>
<evidence type="ECO:0000256" key="2">
    <source>
        <dbReference type="ARBA" id="ARBA00022737"/>
    </source>
</evidence>
<dbReference type="SMART" id="SM00369">
    <property type="entry name" value="LRR_TYP"/>
    <property type="match status" value="12"/>
</dbReference>
<dbReference type="PROSITE" id="PS51450">
    <property type="entry name" value="LRR"/>
    <property type="match status" value="11"/>
</dbReference>
<keyword evidence="1" id="KW-0433">Leucine-rich repeat</keyword>
<dbReference type="InterPro" id="IPR001611">
    <property type="entry name" value="Leu-rich_rpt"/>
</dbReference>
<dbReference type="CTD" id="341883"/>
<evidence type="ECO:0000313" key="6">
    <source>
        <dbReference type="RefSeq" id="XP_032804073.1"/>
    </source>
</evidence>
<evidence type="ECO:0000313" key="4">
    <source>
        <dbReference type="Proteomes" id="UP001318040"/>
    </source>
</evidence>
<keyword evidence="4" id="KW-1185">Reference proteome</keyword>
<sequence>MEDIIRELCACNGVPYERLAQEGPGVERLEIFFSGYPRMVGLSNFPNLTVLTLVNQDVRDIEGLHGCRLLRELWIAESHVTVIKGLEPCRELRKLYLYSNNIARIEGLESLPLLEVLWLNNNCIAAIENLHCLQHLKELNLADNQIEFIGHSLDSNLELERLNLSGNKISCFKELTHLSRLPALTELSLQDPLYAPCSVSLLCNYATHLLYHLPQLRRLDTIDVSSRALKDLAESTVAKKMVYYGMRIHVEKRSLALRLEQLNEARAGLVCGLEDRLRRLHFVIKNVEREHLEAETSPSVASVERLGGDKQEEEEASDSSQESSGEHSSDEGQRDAGNKRPGKRVKLQVKLKALKDRVKYWCQKIHVIDLAHAVAMRRCRDELEQAERRLAIELESGANVRFESCGPDHVCFTSCQELLLSRFCAWDFYACGATGVRVHAVTRVHNRALRQRFDEKVEALRDRDRELGISKHYHKLIEYLFCVWDPDGTEPNGDLLRVVEDGFPDAETYWDLGKDGAVTLANSLSLSEGPRIEALLQKAEVDGMNAVDPAPFRYGQLLVVKVYLGRSAQARELGRVCASDYPNCDSIFRPRKKGLPIGSKHAPAAATTTEAEASDIDQLGQAASAGASDGEQCCLSQPHGNEHGRECECALRQCLWFVPDRDLVLPEYIIDLEYVTQKQPCVHLSVNGKGKGGDAVVPAILSPGGSANVSLGEDVGDENVLSMPPTVRPRPKLISLDEASLLSLTKTSSLNHITVLNLHGNSLTRLKDINRLVFLRRLVVSFNELARLDDLTHMPSLEYLDVSHNQLGTLEGMKDLSRLCHLDISWNRLSCARDAAGSLRRHAGALVTLDTRHNPWLKLECARLRFVGQLRSLASLDGVPITEEEVAAALRQAASSHISQALLLAHACTEAARPRCLSLLPTAQLLESRRMGRVERTGDLQPTWYSQVTSLCLDGLGLTRLAGLERMESLRWASFCHNELCRLDGLEGCLQLAELSVDHNRLGTLHGLHHMTKLVTLSIDCNELVGLEDAGLEGMPRLARLSAASNRLASLAGLQRCSSLAELYVASNHLASSRDVYRIKGLTSLVILDLHGNPLASTMEQYRLFVIFHLPALKALDGNAVEVAECDSARDTFGGRLTSDLVAERLGHADFIRLQELSLPALNLRTVDLLPPNLFVNLRNVNLEQNNLSSFSGLIHLSNVQVLNLNYNQIESVVPRARPPATLTGRQQLYQKVASSGYGPQNVAKATRDALACENLAPIMERLEVLHLAYNRISSLALLQLGRLTGLRTLYLQGNEISRVEGLEGAAALRELVLDANRVRSLGESSFLGQGSLVELHLRDNRLRQLSNLHPLCRLQRLYLDNNKLQDMSELEKLNQLPSLTEITLTGNPLARRCLHRPVLVLQTPRLLLVDGLPVSQEERVRAETQLLETQTPAMEVAQPGLAPLFGRTAPLWVTSITATAAGGVTGVWPLGLGPTMHGALPQAFRGGAGSFPLHTFDEPVLPEPTRYRRPRQHNGFLVPNPRSYHAELALSELRPLAAPVVAQGLRRVPSPLQHGTTAARAPPFPPRLPSSATGDRSSGSAMPRKAL</sequence>
<feature type="region of interest" description="Disordered" evidence="3">
    <location>
        <begin position="294"/>
        <end position="342"/>
    </location>
</feature>
<keyword evidence="2" id="KW-0677">Repeat</keyword>
<dbReference type="Pfam" id="PF14580">
    <property type="entry name" value="LRR_9"/>
    <property type="match status" value="2"/>
</dbReference>
<name>A0AAJ7SR32_PETMA</name>
<organism evidence="4 6">
    <name type="scientific">Petromyzon marinus</name>
    <name type="common">Sea lamprey</name>
    <dbReference type="NCBI Taxonomy" id="7757"/>
    <lineage>
        <taxon>Eukaryota</taxon>
        <taxon>Metazoa</taxon>
        <taxon>Chordata</taxon>
        <taxon>Craniata</taxon>
        <taxon>Vertebrata</taxon>
        <taxon>Cyclostomata</taxon>
        <taxon>Hyperoartia</taxon>
        <taxon>Petromyzontiformes</taxon>
        <taxon>Petromyzontidae</taxon>
        <taxon>Petromyzon</taxon>
    </lineage>
</organism>
<dbReference type="RefSeq" id="XP_032804072.1">
    <property type="nucleotide sequence ID" value="XM_032948181.1"/>
</dbReference>
<dbReference type="SUPFAM" id="SSF52075">
    <property type="entry name" value="Outer arm dynein light chain 1"/>
    <property type="match status" value="2"/>
</dbReference>
<protein>
    <submittedName>
        <fullName evidence="5 6">Leucine-rich repeat-containing protein 9 isoform X1</fullName>
    </submittedName>
</protein>
<dbReference type="RefSeq" id="XP_032804073.1">
    <property type="nucleotide sequence ID" value="XM_032948182.1"/>
</dbReference>